<dbReference type="SUPFAM" id="SSF51126">
    <property type="entry name" value="Pectin lyase-like"/>
    <property type="match status" value="1"/>
</dbReference>
<dbReference type="EMBL" id="PVNP01000030">
    <property type="protein sequence ID" value="PRO74945.1"/>
    <property type="molecule type" value="Genomic_DNA"/>
</dbReference>
<evidence type="ECO:0000313" key="2">
    <source>
        <dbReference type="EMBL" id="PRO74945.1"/>
    </source>
</evidence>
<feature type="compositionally biased region" description="Polar residues" evidence="1">
    <location>
        <begin position="150"/>
        <end position="161"/>
    </location>
</feature>
<keyword evidence="3" id="KW-1185">Reference proteome</keyword>
<dbReference type="RefSeq" id="WP_105933433.1">
    <property type="nucleotide sequence ID" value="NZ_PVNP01000030.1"/>
</dbReference>
<feature type="region of interest" description="Disordered" evidence="1">
    <location>
        <begin position="754"/>
        <end position="773"/>
    </location>
</feature>
<name>A0A2S9VF70_9ALTE</name>
<dbReference type="Proteomes" id="UP000238949">
    <property type="component" value="Unassembled WGS sequence"/>
</dbReference>
<reference evidence="3" key="1">
    <citation type="journal article" date="2020" name="Int. J. Syst. Evol. Microbiol.">
        <title>Alteromonas alba sp. nov., a marine bacterium isolated from the seawater of the West Pacific Ocean.</title>
        <authorList>
            <person name="Sun C."/>
            <person name="Wu Y.-H."/>
            <person name="Xamxidin M."/>
            <person name="Cheng H."/>
            <person name="Xu X.-W."/>
        </authorList>
    </citation>
    <scope>NUCLEOTIDE SEQUENCE [LARGE SCALE GENOMIC DNA]</scope>
    <source>
        <strain evidence="3">190</strain>
    </source>
</reference>
<protein>
    <recommendedName>
        <fullName evidence="4">Pectate lyase superfamily protein domain-containing protein</fullName>
    </recommendedName>
</protein>
<feature type="region of interest" description="Disordered" evidence="1">
    <location>
        <begin position="142"/>
        <end position="165"/>
    </location>
</feature>
<gene>
    <name evidence="2" type="ORF">C6Y40_03890</name>
</gene>
<dbReference type="AlphaFoldDB" id="A0A2S9VF70"/>
<dbReference type="InterPro" id="IPR011050">
    <property type="entry name" value="Pectin_lyase_fold/virulence"/>
</dbReference>
<dbReference type="Gene3D" id="2.160.20.10">
    <property type="entry name" value="Single-stranded right-handed beta-helix, Pectin lyase-like"/>
    <property type="match status" value="1"/>
</dbReference>
<evidence type="ECO:0000313" key="3">
    <source>
        <dbReference type="Proteomes" id="UP000238949"/>
    </source>
</evidence>
<evidence type="ECO:0000256" key="1">
    <source>
        <dbReference type="SAM" id="MobiDB-lite"/>
    </source>
</evidence>
<accession>A0A2S9VF70</accession>
<sequence length="795" mass="85331">MSTYKLSDVTASYGSQVVQINNADSVLGALKGSLVQIGTQQAVFLDAVDVENSQFSLTFPWPYPDAVNVECTIAPISNVIALMDVYEKAKTTLDLLLAQTNVTPPTRKVASVSEAISMVNNGDLSDGDEFSTTAYRDGWAAQTEAPKGGNSYQVKESTSSGARPAHDGGEIIHVGSTEFYLLGLFPTDPTPHQFGAYGDGANLDTVALQNWLAYSVKTGVGHVPKGEFLYDAELGLIDKPVSIYGAGKTQSLFKALPTFTGWTIRIRETGFVVSGWNKDQTTYDFNGEVSGVNFSEFALSGNRGNGSSQGGILFLDRNDNVNFNSVWIHHFSAGGLIIGVRDIRASAYIRESEFYDLQVRMCGDRNNPAMILSSDGTGDATNQVNFYGLKVVWSHGEGLVIMNDNTNIALRRVYFFGCMVHGQEGSLLEGRNQITIKGSVNLVSFYGLRINATEINSYSISLEGHNGLYPTAITADIDITTGYGGGIQVLGGRNHRFNVKGLFVDGSELSIGVDVDGPIEMLGAIKEDWEIVGDEIAIGKWVSSYLSEPGLPARFDVIAVGLESAVQPEIHAFRGNPHAKLASPAGSVILNRTGTPDKNCDSMYSKVSGDGKSGYFPVQLCLGGTTAERPVEPTLDQIFIDHTLGYVIYWDGTEWRPAFNLGGSDLPDLTIDVNSLDSIGYSFAADASTNLPGSGGYFIHTWGANGEVNNSVHFAARQGPVNEVHVQTIDDDTPNGWSQLHHTDNLVFAQNNGTSSVANNGTTSGANLNPSKSGNWRNVSGNSLAVGAYGLWMRV</sequence>
<dbReference type="InterPro" id="IPR012334">
    <property type="entry name" value="Pectin_lyas_fold"/>
</dbReference>
<proteinExistence type="predicted"/>
<comment type="caution">
    <text evidence="2">The sequence shown here is derived from an EMBL/GenBank/DDBJ whole genome shotgun (WGS) entry which is preliminary data.</text>
</comment>
<organism evidence="2 3">
    <name type="scientific">Alteromonas alba</name>
    <dbReference type="NCBI Taxonomy" id="2079529"/>
    <lineage>
        <taxon>Bacteria</taxon>
        <taxon>Pseudomonadati</taxon>
        <taxon>Pseudomonadota</taxon>
        <taxon>Gammaproteobacteria</taxon>
        <taxon>Alteromonadales</taxon>
        <taxon>Alteromonadaceae</taxon>
        <taxon>Alteromonas/Salinimonas group</taxon>
        <taxon>Alteromonas</taxon>
    </lineage>
</organism>
<evidence type="ECO:0008006" key="4">
    <source>
        <dbReference type="Google" id="ProtNLM"/>
    </source>
</evidence>